<dbReference type="GO" id="GO:0008914">
    <property type="term" value="F:leucyl-tRNA--protein transferase activity"/>
    <property type="evidence" value="ECO:0007669"/>
    <property type="project" value="UniProtKB-UniRule"/>
</dbReference>
<dbReference type="Gene3D" id="3.40.630.70">
    <property type="entry name" value="Leucyl/phenylalanyl-tRNA-protein transferase, C-terminal domain"/>
    <property type="match status" value="1"/>
</dbReference>
<comment type="catalytic activity">
    <reaction evidence="6 15">
        <text>N-terminal L-arginyl-[protein] + L-leucyl-tRNA(Leu) = N-terminal L-leucyl-L-arginyl-[protein] + tRNA(Leu) + H(+)</text>
        <dbReference type="Rhea" id="RHEA:50416"/>
        <dbReference type="Rhea" id="RHEA-COMP:9613"/>
        <dbReference type="Rhea" id="RHEA-COMP:9622"/>
        <dbReference type="Rhea" id="RHEA-COMP:12672"/>
        <dbReference type="Rhea" id="RHEA-COMP:12673"/>
        <dbReference type="ChEBI" id="CHEBI:15378"/>
        <dbReference type="ChEBI" id="CHEBI:64719"/>
        <dbReference type="ChEBI" id="CHEBI:78442"/>
        <dbReference type="ChEBI" id="CHEBI:78494"/>
        <dbReference type="ChEBI" id="CHEBI:133044"/>
        <dbReference type="EC" id="2.3.2.6"/>
    </reaction>
</comment>
<dbReference type="EC" id="2.3.2.6" evidence="10 15"/>
<dbReference type="InterPro" id="IPR004616">
    <property type="entry name" value="Leu/Phe-tRNA_Trfase"/>
</dbReference>
<evidence type="ECO:0000256" key="7">
    <source>
        <dbReference type="ARBA" id="ARBA00051538"/>
    </source>
</evidence>
<comment type="similarity">
    <text evidence="9 15">Belongs to the L/F-transferase family.</text>
</comment>
<evidence type="ECO:0000256" key="2">
    <source>
        <dbReference type="ARBA" id="ARBA00022490"/>
    </source>
</evidence>
<evidence type="ECO:0000256" key="13">
    <source>
        <dbReference type="ARBA" id="ARBA00077165"/>
    </source>
</evidence>
<accession>A0A1I2NS00</accession>
<comment type="catalytic activity">
    <reaction evidence="7 15">
        <text>N-terminal L-lysyl-[protein] + L-leucyl-tRNA(Leu) = N-terminal L-leucyl-L-lysyl-[protein] + tRNA(Leu) + H(+)</text>
        <dbReference type="Rhea" id="RHEA:12340"/>
        <dbReference type="Rhea" id="RHEA-COMP:9613"/>
        <dbReference type="Rhea" id="RHEA-COMP:9622"/>
        <dbReference type="Rhea" id="RHEA-COMP:12670"/>
        <dbReference type="Rhea" id="RHEA-COMP:12671"/>
        <dbReference type="ChEBI" id="CHEBI:15378"/>
        <dbReference type="ChEBI" id="CHEBI:65249"/>
        <dbReference type="ChEBI" id="CHEBI:78442"/>
        <dbReference type="ChEBI" id="CHEBI:78494"/>
        <dbReference type="ChEBI" id="CHEBI:133043"/>
        <dbReference type="EC" id="2.3.2.6"/>
    </reaction>
</comment>
<dbReference type="HAMAP" id="MF_00688">
    <property type="entry name" value="Leu_Phe_trans"/>
    <property type="match status" value="1"/>
</dbReference>
<evidence type="ECO:0000256" key="5">
    <source>
        <dbReference type="ARBA" id="ARBA00050607"/>
    </source>
</evidence>
<evidence type="ECO:0000313" key="17">
    <source>
        <dbReference type="Proteomes" id="UP000199116"/>
    </source>
</evidence>
<dbReference type="GO" id="GO:0030163">
    <property type="term" value="P:protein catabolic process"/>
    <property type="evidence" value="ECO:0007669"/>
    <property type="project" value="UniProtKB-UniRule"/>
</dbReference>
<evidence type="ECO:0000256" key="9">
    <source>
        <dbReference type="ARBA" id="ARBA00061535"/>
    </source>
</evidence>
<dbReference type="NCBIfam" id="TIGR00667">
    <property type="entry name" value="aat"/>
    <property type="match status" value="1"/>
</dbReference>
<evidence type="ECO:0000256" key="4">
    <source>
        <dbReference type="ARBA" id="ARBA00023315"/>
    </source>
</evidence>
<dbReference type="FunFam" id="3.30.70.3550:FF:000001">
    <property type="entry name" value="Leucyl/phenylalanyl-tRNA--protein transferase"/>
    <property type="match status" value="1"/>
</dbReference>
<dbReference type="PANTHER" id="PTHR30098">
    <property type="entry name" value="LEUCYL/PHENYLALANYL-TRNA--PROTEIN TRANSFERASE"/>
    <property type="match status" value="1"/>
</dbReference>
<sequence length="217" mass="25377">MHYLQHNEKFPPISEADEQGLLAIGGDLSIPRLIYAYNHGIFPWYDDSQPLLWWSPDPRMVLFPEKLRVSKSMKKLFKKEAFKVTFDRDFERVIEACAEIRREGQHGTWITPEIIKSYRELHEFNLARSVEVWQGDELVGGLYGIYLKEQQVFCGESMFARVSNASKYGFITLVNQLKDEGVKLIDCQVYTKHLESLGAEEIPRKRFLKYLEIPLED</sequence>
<dbReference type="RefSeq" id="WP_093305851.1">
    <property type="nucleotide sequence ID" value="NZ_FOOH01000024.1"/>
</dbReference>
<dbReference type="FunFam" id="3.40.630.70:FF:000001">
    <property type="entry name" value="Leucyl/phenylalanyl-tRNA--protein transferase"/>
    <property type="match status" value="1"/>
</dbReference>
<evidence type="ECO:0000256" key="10">
    <source>
        <dbReference type="ARBA" id="ARBA00066767"/>
    </source>
</evidence>
<evidence type="ECO:0000256" key="3">
    <source>
        <dbReference type="ARBA" id="ARBA00022679"/>
    </source>
</evidence>
<protein>
    <recommendedName>
        <fullName evidence="11 15">Leucyl/phenylalanyl-tRNA--protein transferase</fullName>
        <ecNumber evidence="10 15">2.3.2.6</ecNumber>
    </recommendedName>
    <alternativeName>
        <fullName evidence="12 15">L/F-transferase</fullName>
    </alternativeName>
    <alternativeName>
        <fullName evidence="13 15">Leucyltransferase</fullName>
    </alternativeName>
    <alternativeName>
        <fullName evidence="14 15">Phenyalanyltransferase</fullName>
    </alternativeName>
</protein>
<proteinExistence type="inferred from homology"/>
<gene>
    <name evidence="15" type="primary">aat</name>
    <name evidence="16" type="ORF">SAMN04488033_12457</name>
</gene>
<dbReference type="InterPro" id="IPR042203">
    <property type="entry name" value="Leu/Phe-tRNA_Trfase_C"/>
</dbReference>
<dbReference type="InterPro" id="IPR016181">
    <property type="entry name" value="Acyl_CoA_acyltransferase"/>
</dbReference>
<comment type="function">
    <text evidence="8 15">Functions in the N-end rule pathway of protein degradation where it conjugates Leu, Phe and, less efficiently, Met from aminoacyl-tRNAs to the N-termini of proteins containing an N-terminal arginine or lysine.</text>
</comment>
<dbReference type="InterPro" id="IPR042221">
    <property type="entry name" value="Leu/Phe-tRNA_Trfase_N"/>
</dbReference>
<reference evidence="17" key="1">
    <citation type="submission" date="2016-10" db="EMBL/GenBank/DDBJ databases">
        <authorList>
            <person name="Varghese N."/>
            <person name="Submissions S."/>
        </authorList>
    </citation>
    <scope>NUCLEOTIDE SEQUENCE [LARGE SCALE GENOMIC DNA]</scope>
    <source>
        <strain evidence="17">DSM 23515</strain>
    </source>
</reference>
<dbReference type="SUPFAM" id="SSF55729">
    <property type="entry name" value="Acyl-CoA N-acyltransferases (Nat)"/>
    <property type="match status" value="1"/>
</dbReference>
<evidence type="ECO:0000256" key="6">
    <source>
        <dbReference type="ARBA" id="ARBA00050652"/>
    </source>
</evidence>
<dbReference type="Gene3D" id="3.30.70.3550">
    <property type="entry name" value="Leucyl/phenylalanyl-tRNA-protein transferase, N-terminal domain"/>
    <property type="match status" value="1"/>
</dbReference>
<comment type="catalytic activity">
    <reaction evidence="5 15">
        <text>L-phenylalanyl-tRNA(Phe) + an N-terminal L-alpha-aminoacyl-[protein] = an N-terminal L-phenylalanyl-L-alpha-aminoacyl-[protein] + tRNA(Phe)</text>
        <dbReference type="Rhea" id="RHEA:43632"/>
        <dbReference type="Rhea" id="RHEA-COMP:9668"/>
        <dbReference type="Rhea" id="RHEA-COMP:9699"/>
        <dbReference type="Rhea" id="RHEA-COMP:10636"/>
        <dbReference type="Rhea" id="RHEA-COMP:10637"/>
        <dbReference type="ChEBI" id="CHEBI:78442"/>
        <dbReference type="ChEBI" id="CHEBI:78531"/>
        <dbReference type="ChEBI" id="CHEBI:78597"/>
        <dbReference type="ChEBI" id="CHEBI:83561"/>
        <dbReference type="EC" id="2.3.2.6"/>
    </reaction>
</comment>
<evidence type="ECO:0000313" key="16">
    <source>
        <dbReference type="EMBL" id="SFG06632.1"/>
    </source>
</evidence>
<dbReference type="GO" id="GO:0005737">
    <property type="term" value="C:cytoplasm"/>
    <property type="evidence" value="ECO:0007669"/>
    <property type="project" value="UniProtKB-SubCell"/>
</dbReference>
<comment type="subcellular location">
    <subcellularLocation>
        <location evidence="1 15">Cytoplasm</location>
    </subcellularLocation>
</comment>
<keyword evidence="4 15" id="KW-0012">Acyltransferase</keyword>
<dbReference type="EMBL" id="FOOH01000024">
    <property type="protein sequence ID" value="SFG06632.1"/>
    <property type="molecule type" value="Genomic_DNA"/>
</dbReference>
<evidence type="ECO:0000256" key="1">
    <source>
        <dbReference type="ARBA" id="ARBA00004496"/>
    </source>
</evidence>
<keyword evidence="17" id="KW-1185">Reference proteome</keyword>
<dbReference type="AlphaFoldDB" id="A0A1I2NS00"/>
<evidence type="ECO:0000256" key="15">
    <source>
        <dbReference type="HAMAP-Rule" id="MF_00688"/>
    </source>
</evidence>
<organism evidence="16 17">
    <name type="scientific">Salegentibacter agarivorans</name>
    <dbReference type="NCBI Taxonomy" id="345907"/>
    <lineage>
        <taxon>Bacteria</taxon>
        <taxon>Pseudomonadati</taxon>
        <taxon>Bacteroidota</taxon>
        <taxon>Flavobacteriia</taxon>
        <taxon>Flavobacteriales</taxon>
        <taxon>Flavobacteriaceae</taxon>
        <taxon>Salegentibacter</taxon>
    </lineage>
</organism>
<dbReference type="Proteomes" id="UP000199116">
    <property type="component" value="Unassembled WGS sequence"/>
</dbReference>
<keyword evidence="3 15" id="KW-0808">Transferase</keyword>
<name>A0A1I2NS00_9FLAO</name>
<evidence type="ECO:0000256" key="12">
    <source>
        <dbReference type="ARBA" id="ARBA00077136"/>
    </source>
</evidence>
<dbReference type="Pfam" id="PF03588">
    <property type="entry name" value="Leu_Phe_trans"/>
    <property type="match status" value="1"/>
</dbReference>
<evidence type="ECO:0000256" key="14">
    <source>
        <dbReference type="ARBA" id="ARBA00083640"/>
    </source>
</evidence>
<evidence type="ECO:0000256" key="8">
    <source>
        <dbReference type="ARBA" id="ARBA00054043"/>
    </source>
</evidence>
<evidence type="ECO:0000256" key="11">
    <source>
        <dbReference type="ARBA" id="ARBA00074372"/>
    </source>
</evidence>
<keyword evidence="2 15" id="KW-0963">Cytoplasm</keyword>
<dbReference type="PANTHER" id="PTHR30098:SF2">
    <property type="entry name" value="LEUCYL_PHENYLALANYL-TRNA--PROTEIN TRANSFERASE"/>
    <property type="match status" value="1"/>
</dbReference>